<dbReference type="STRING" id="1770053.SAMN05216551_10360"/>
<name>A0A1H2PLX7_9BURK</name>
<proteinExistence type="predicted"/>
<accession>A0A1H2PLX7</accession>
<organism evidence="1 2">
    <name type="scientific">Chitinasiproducens palmae</name>
    <dbReference type="NCBI Taxonomy" id="1770053"/>
    <lineage>
        <taxon>Bacteria</taxon>
        <taxon>Pseudomonadati</taxon>
        <taxon>Pseudomonadota</taxon>
        <taxon>Betaproteobacteria</taxon>
        <taxon>Burkholderiales</taxon>
        <taxon>Burkholderiaceae</taxon>
        <taxon>Chitinasiproducens</taxon>
    </lineage>
</organism>
<dbReference type="EMBL" id="FNLO01000003">
    <property type="protein sequence ID" value="SDV47504.1"/>
    <property type="molecule type" value="Genomic_DNA"/>
</dbReference>
<keyword evidence="2" id="KW-1185">Reference proteome</keyword>
<protein>
    <submittedName>
        <fullName evidence="1">Uncharacterized protein</fullName>
    </submittedName>
</protein>
<reference evidence="2" key="1">
    <citation type="submission" date="2016-09" db="EMBL/GenBank/DDBJ databases">
        <authorList>
            <person name="Varghese N."/>
            <person name="Submissions S."/>
        </authorList>
    </citation>
    <scope>NUCLEOTIDE SEQUENCE [LARGE SCALE GENOMIC DNA]</scope>
    <source>
        <strain evidence="2">JS23</strain>
    </source>
</reference>
<evidence type="ECO:0000313" key="1">
    <source>
        <dbReference type="EMBL" id="SDV47504.1"/>
    </source>
</evidence>
<gene>
    <name evidence="1" type="ORF">SAMN05216551_10360</name>
</gene>
<sequence>MLAVLPTQVRSLLFRASPITPGRKARIETVTNTR</sequence>
<dbReference type="AlphaFoldDB" id="A0A1H2PLX7"/>
<evidence type="ECO:0000313" key="2">
    <source>
        <dbReference type="Proteomes" id="UP000243719"/>
    </source>
</evidence>
<dbReference type="Proteomes" id="UP000243719">
    <property type="component" value="Unassembled WGS sequence"/>
</dbReference>